<dbReference type="OrthoDB" id="9816468at2"/>
<feature type="transmembrane region" description="Helical" evidence="1">
    <location>
        <begin position="157"/>
        <end position="177"/>
    </location>
</feature>
<dbReference type="Proteomes" id="UP000186143">
    <property type="component" value="Unassembled WGS sequence"/>
</dbReference>
<feature type="transmembrane region" description="Helical" evidence="1">
    <location>
        <begin position="124"/>
        <end position="145"/>
    </location>
</feature>
<keyword evidence="1" id="KW-1133">Transmembrane helix</keyword>
<organism evidence="2 3">
    <name type="scientific">Xaviernesmea rhizosphaerae</name>
    <dbReference type="NCBI Taxonomy" id="1672749"/>
    <lineage>
        <taxon>Bacteria</taxon>
        <taxon>Pseudomonadati</taxon>
        <taxon>Pseudomonadota</taxon>
        <taxon>Alphaproteobacteria</taxon>
        <taxon>Hyphomicrobiales</taxon>
        <taxon>Rhizobiaceae</taxon>
        <taxon>Rhizobium/Agrobacterium group</taxon>
        <taxon>Xaviernesmea</taxon>
    </lineage>
</organism>
<feature type="transmembrane region" description="Helical" evidence="1">
    <location>
        <begin position="58"/>
        <end position="80"/>
    </location>
</feature>
<keyword evidence="1" id="KW-0812">Transmembrane</keyword>
<protein>
    <recommendedName>
        <fullName evidence="4">DUF1109 domain-containing protein</fullName>
    </recommendedName>
</protein>
<evidence type="ECO:0000313" key="3">
    <source>
        <dbReference type="Proteomes" id="UP000186143"/>
    </source>
</evidence>
<dbReference type="RefSeq" id="WP_075632878.1">
    <property type="nucleotide sequence ID" value="NZ_MKIO01000016.1"/>
</dbReference>
<accession>A0A1Q9AQ63</accession>
<evidence type="ECO:0000313" key="2">
    <source>
        <dbReference type="EMBL" id="OLP57542.1"/>
    </source>
</evidence>
<reference evidence="2 3" key="1">
    <citation type="submission" date="2016-09" db="EMBL/GenBank/DDBJ databases">
        <title>Rhizobium sp. nov., a novel species isolated from the rice rhizosphere.</title>
        <authorList>
            <person name="Zhao J."/>
            <person name="Zhang X."/>
        </authorList>
    </citation>
    <scope>NUCLEOTIDE SEQUENCE [LARGE SCALE GENOMIC DNA]</scope>
    <source>
        <strain evidence="2 3">MH17</strain>
    </source>
</reference>
<dbReference type="InterPro" id="IPR009495">
    <property type="entry name" value="NrsF"/>
</dbReference>
<dbReference type="AlphaFoldDB" id="A0A1Q9AQ63"/>
<dbReference type="EMBL" id="MKIO01000016">
    <property type="protein sequence ID" value="OLP57542.1"/>
    <property type="molecule type" value="Genomic_DNA"/>
</dbReference>
<dbReference type="Pfam" id="PF06532">
    <property type="entry name" value="NrsF"/>
    <property type="match status" value="1"/>
</dbReference>
<name>A0A1Q9AQ63_9HYPH</name>
<feature type="transmembrane region" description="Helical" evidence="1">
    <location>
        <begin position="92"/>
        <end position="112"/>
    </location>
</feature>
<feature type="transmembrane region" description="Helical" evidence="1">
    <location>
        <begin position="189"/>
        <end position="209"/>
    </location>
</feature>
<comment type="caution">
    <text evidence="2">The sequence shown here is derived from an EMBL/GenBank/DDBJ whole genome shotgun (WGS) entry which is preliminary data.</text>
</comment>
<sequence>MKTDELLTLLSADTAPVRPLRRMLSVALAIGFLVSALVMIATVGMRPDLAVAMIEPRVVAKLSVTLLAAASSAVLVFRIGRPGVPLGRTLRALLLPAALLAAAVAIELSVLPPDHWKASLIGRNALFCLFFIPVLSAVPLIGFLWAMRAGAPERPGWAGAACGFSAASMAAFIYAFHCPDDSPLFVMTWYVIAIGLVTLTGAAAGRRLLRW</sequence>
<keyword evidence="1" id="KW-0472">Membrane</keyword>
<proteinExistence type="predicted"/>
<gene>
    <name evidence="2" type="ORF">BJF92_23505</name>
</gene>
<evidence type="ECO:0008006" key="4">
    <source>
        <dbReference type="Google" id="ProtNLM"/>
    </source>
</evidence>
<feature type="transmembrane region" description="Helical" evidence="1">
    <location>
        <begin position="26"/>
        <end position="46"/>
    </location>
</feature>
<evidence type="ECO:0000256" key="1">
    <source>
        <dbReference type="SAM" id="Phobius"/>
    </source>
</evidence>